<accession>A0A8J3GIH3</accession>
<keyword evidence="1 3" id="KW-0732">Signal</keyword>
<organism evidence="4 5">
    <name type="scientific">Tianweitania populi</name>
    <dbReference type="NCBI Taxonomy" id="1607949"/>
    <lineage>
        <taxon>Bacteria</taxon>
        <taxon>Pseudomonadati</taxon>
        <taxon>Pseudomonadota</taxon>
        <taxon>Alphaproteobacteria</taxon>
        <taxon>Hyphomicrobiales</taxon>
        <taxon>Phyllobacteriaceae</taxon>
        <taxon>Tianweitania</taxon>
    </lineage>
</organism>
<feature type="chain" id="PRO_5035300188" evidence="3">
    <location>
        <begin position="25"/>
        <end position="343"/>
    </location>
</feature>
<dbReference type="Proteomes" id="UP000630142">
    <property type="component" value="Unassembled WGS sequence"/>
</dbReference>
<evidence type="ECO:0000256" key="2">
    <source>
        <dbReference type="ARBA" id="ARBA00022764"/>
    </source>
</evidence>
<evidence type="ECO:0000313" key="5">
    <source>
        <dbReference type="Proteomes" id="UP000630142"/>
    </source>
</evidence>
<dbReference type="InterPro" id="IPR006059">
    <property type="entry name" value="SBP"/>
</dbReference>
<dbReference type="GO" id="GO:0030975">
    <property type="term" value="F:thiamine binding"/>
    <property type="evidence" value="ECO:0007669"/>
    <property type="project" value="TreeGrafter"/>
</dbReference>
<dbReference type="EMBL" id="BMZQ01000001">
    <property type="protein sequence ID" value="GHD07650.1"/>
    <property type="molecule type" value="Genomic_DNA"/>
</dbReference>
<dbReference type="Pfam" id="PF13416">
    <property type="entry name" value="SBP_bac_8"/>
    <property type="match status" value="1"/>
</dbReference>
<evidence type="ECO:0000256" key="3">
    <source>
        <dbReference type="SAM" id="SignalP"/>
    </source>
</evidence>
<keyword evidence="5" id="KW-1185">Reference proteome</keyword>
<dbReference type="SUPFAM" id="SSF53850">
    <property type="entry name" value="Periplasmic binding protein-like II"/>
    <property type="match status" value="1"/>
</dbReference>
<reference evidence="4" key="1">
    <citation type="journal article" date="2014" name="Int. J. Syst. Evol. Microbiol.">
        <title>Complete genome sequence of Corynebacterium casei LMG S-19264T (=DSM 44701T), isolated from a smear-ripened cheese.</title>
        <authorList>
            <consortium name="US DOE Joint Genome Institute (JGI-PGF)"/>
            <person name="Walter F."/>
            <person name="Albersmeier A."/>
            <person name="Kalinowski J."/>
            <person name="Ruckert C."/>
        </authorList>
    </citation>
    <scope>NUCLEOTIDE SEQUENCE</scope>
    <source>
        <strain evidence="4">KCTC 42249</strain>
    </source>
</reference>
<sequence>MTARNILALGAMSLLVLGTGSALAQQKTLTISVYGIAQDAYKAALYDPFEAQCGCKVVVESGTASERLAKLEVNASAPAVDVIAFSDANALEAANKGLLAPIDPAKVPNLADIYDFAKDPLGNKMGVGYTFYGTSIVYRSDLVKIESWLDLFKPELAGQVALPNITGTQGPITLFMLQKAIGKDDPKFADAIDLVAEHKNDVVTFYNSGSQLTQLLQQEEVIASVTGRFSWPSLMKLDMPIAWAAPKEGQTGGMNVLALVKGAKDPELAHQFINYWLSAEVQQKLAEGLVDSPVNTKVTLPEDKAEGLTYGAESAKAINFLPPAQQLENRDAWLSGWNSKVAN</sequence>
<dbReference type="AlphaFoldDB" id="A0A8J3GIH3"/>
<dbReference type="CDD" id="cd13589">
    <property type="entry name" value="PBP2_polyamine_RpCGA009"/>
    <property type="match status" value="1"/>
</dbReference>
<dbReference type="GO" id="GO:0030288">
    <property type="term" value="C:outer membrane-bounded periplasmic space"/>
    <property type="evidence" value="ECO:0007669"/>
    <property type="project" value="TreeGrafter"/>
</dbReference>
<name>A0A8J3GIH3_9HYPH</name>
<proteinExistence type="predicted"/>
<comment type="caution">
    <text evidence="4">The sequence shown here is derived from an EMBL/GenBank/DDBJ whole genome shotgun (WGS) entry which is preliminary data.</text>
</comment>
<feature type="signal peptide" evidence="3">
    <location>
        <begin position="1"/>
        <end position="24"/>
    </location>
</feature>
<dbReference type="PANTHER" id="PTHR30006:SF2">
    <property type="entry name" value="ABC TRANSPORTER SUBSTRATE-BINDING PROTEIN"/>
    <property type="match status" value="1"/>
</dbReference>
<protein>
    <submittedName>
        <fullName evidence="4">ABC transporter substrate-binding protein</fullName>
    </submittedName>
</protein>
<evidence type="ECO:0000256" key="1">
    <source>
        <dbReference type="ARBA" id="ARBA00022729"/>
    </source>
</evidence>
<gene>
    <name evidence="4" type="ORF">GCM10016234_06290</name>
</gene>
<dbReference type="Gene3D" id="3.40.190.10">
    <property type="entry name" value="Periplasmic binding protein-like II"/>
    <property type="match status" value="2"/>
</dbReference>
<reference evidence="4" key="2">
    <citation type="submission" date="2020-09" db="EMBL/GenBank/DDBJ databases">
        <authorList>
            <person name="Sun Q."/>
            <person name="Kim S."/>
        </authorList>
    </citation>
    <scope>NUCLEOTIDE SEQUENCE</scope>
    <source>
        <strain evidence="4">KCTC 42249</strain>
    </source>
</reference>
<dbReference type="PANTHER" id="PTHR30006">
    <property type="entry name" value="THIAMINE-BINDING PERIPLASMIC PROTEIN-RELATED"/>
    <property type="match status" value="1"/>
</dbReference>
<keyword evidence="2" id="KW-0574">Periplasm</keyword>
<dbReference type="GO" id="GO:0015888">
    <property type="term" value="P:thiamine transport"/>
    <property type="evidence" value="ECO:0007669"/>
    <property type="project" value="TreeGrafter"/>
</dbReference>
<dbReference type="RefSeq" id="WP_189501550.1">
    <property type="nucleotide sequence ID" value="NZ_BMZQ01000001.1"/>
</dbReference>
<dbReference type="GO" id="GO:0030976">
    <property type="term" value="F:thiamine pyrophosphate binding"/>
    <property type="evidence" value="ECO:0007669"/>
    <property type="project" value="TreeGrafter"/>
</dbReference>
<evidence type="ECO:0000313" key="4">
    <source>
        <dbReference type="EMBL" id="GHD07650.1"/>
    </source>
</evidence>